<comment type="caution">
    <text evidence="2">The sequence shown here is derived from an EMBL/GenBank/DDBJ whole genome shotgun (WGS) entry which is preliminary data.</text>
</comment>
<organism evidence="2 3">
    <name type="scientific">Streptomyces hiroshimensis</name>
    <dbReference type="NCBI Taxonomy" id="66424"/>
    <lineage>
        <taxon>Bacteria</taxon>
        <taxon>Bacillati</taxon>
        <taxon>Actinomycetota</taxon>
        <taxon>Actinomycetes</taxon>
        <taxon>Kitasatosporales</taxon>
        <taxon>Streptomycetaceae</taxon>
        <taxon>Streptomyces</taxon>
    </lineage>
</organism>
<dbReference type="RefSeq" id="WP_190022681.1">
    <property type="nucleotide sequence ID" value="NZ_BMUT01000007.1"/>
</dbReference>
<dbReference type="Proteomes" id="UP000659223">
    <property type="component" value="Unassembled WGS sequence"/>
</dbReference>
<gene>
    <name evidence="2" type="ORF">GCM10010324_35650</name>
</gene>
<evidence type="ECO:0000313" key="3">
    <source>
        <dbReference type="Proteomes" id="UP000659223"/>
    </source>
</evidence>
<keyword evidence="1" id="KW-1133">Transmembrane helix</keyword>
<name>A0ABQ2YMT1_9ACTN</name>
<protein>
    <recommendedName>
        <fullName evidence="4">Hydrophobic protein</fullName>
    </recommendedName>
</protein>
<accession>A0ABQ2YMT1</accession>
<dbReference type="EMBL" id="BMUT01000007">
    <property type="protein sequence ID" value="GGX87019.1"/>
    <property type="molecule type" value="Genomic_DNA"/>
</dbReference>
<evidence type="ECO:0008006" key="4">
    <source>
        <dbReference type="Google" id="ProtNLM"/>
    </source>
</evidence>
<evidence type="ECO:0000313" key="2">
    <source>
        <dbReference type="EMBL" id="GGX87019.1"/>
    </source>
</evidence>
<evidence type="ECO:0000256" key="1">
    <source>
        <dbReference type="SAM" id="Phobius"/>
    </source>
</evidence>
<keyword evidence="1" id="KW-0472">Membrane</keyword>
<reference evidence="3" key="1">
    <citation type="journal article" date="2019" name="Int. J. Syst. Evol. Microbiol.">
        <title>The Global Catalogue of Microorganisms (GCM) 10K type strain sequencing project: providing services to taxonomists for standard genome sequencing and annotation.</title>
        <authorList>
            <consortium name="The Broad Institute Genomics Platform"/>
            <consortium name="The Broad Institute Genome Sequencing Center for Infectious Disease"/>
            <person name="Wu L."/>
            <person name="Ma J."/>
        </authorList>
    </citation>
    <scope>NUCLEOTIDE SEQUENCE [LARGE SCALE GENOMIC DNA]</scope>
    <source>
        <strain evidence="3">JCM 4586</strain>
    </source>
</reference>
<proteinExistence type="predicted"/>
<keyword evidence="3" id="KW-1185">Reference proteome</keyword>
<sequence>MNIWIVLLLLTLLLFGLGFAMHLLWIAAGVVLIVSVFGLGRRTRSRGGSRYGRARR</sequence>
<feature type="transmembrane region" description="Helical" evidence="1">
    <location>
        <begin position="6"/>
        <end position="39"/>
    </location>
</feature>
<keyword evidence="1" id="KW-0812">Transmembrane</keyword>